<dbReference type="AlphaFoldDB" id="A0A6J4M278"/>
<dbReference type="InterPro" id="IPR042092">
    <property type="entry name" value="PsdUridine_s_RsuA/RluB/E/F_cat"/>
</dbReference>
<dbReference type="CDD" id="cd02870">
    <property type="entry name" value="PseudoU_synth_RsuA_like"/>
    <property type="match status" value="1"/>
</dbReference>
<dbReference type="PROSITE" id="PS01149">
    <property type="entry name" value="PSI_RSU"/>
    <property type="match status" value="1"/>
</dbReference>
<proteinExistence type="inferred from homology"/>
<accession>A0A6J4M278</accession>
<dbReference type="InterPro" id="IPR018496">
    <property type="entry name" value="PsdUridine_synth_RsuA/RluB_CS"/>
</dbReference>
<keyword evidence="2 4" id="KW-0694">RNA-binding</keyword>
<dbReference type="CDD" id="cd00165">
    <property type="entry name" value="S4"/>
    <property type="match status" value="1"/>
</dbReference>
<dbReference type="SMART" id="SM00363">
    <property type="entry name" value="S4"/>
    <property type="match status" value="1"/>
</dbReference>
<dbReference type="InterPro" id="IPR020094">
    <property type="entry name" value="TruA/RsuA/RluB/E/F_N"/>
</dbReference>
<dbReference type="InterPro" id="IPR036986">
    <property type="entry name" value="S4_RNA-bd_sf"/>
</dbReference>
<evidence type="ECO:0000256" key="4">
    <source>
        <dbReference type="PROSITE-ProRule" id="PRU00182"/>
    </source>
</evidence>
<evidence type="ECO:0000256" key="5">
    <source>
        <dbReference type="RuleBase" id="RU003887"/>
    </source>
</evidence>
<dbReference type="EMBL" id="CADCTU010000726">
    <property type="protein sequence ID" value="CAA9347836.1"/>
    <property type="molecule type" value="Genomic_DNA"/>
</dbReference>
<dbReference type="FunFam" id="3.10.290.10:FF:000003">
    <property type="entry name" value="Pseudouridine synthase"/>
    <property type="match status" value="1"/>
</dbReference>
<dbReference type="SUPFAM" id="SSF55174">
    <property type="entry name" value="Alpha-L RNA-binding motif"/>
    <property type="match status" value="1"/>
</dbReference>
<dbReference type="GO" id="GO:0003723">
    <property type="term" value="F:RNA binding"/>
    <property type="evidence" value="ECO:0007669"/>
    <property type="project" value="UniProtKB-KW"/>
</dbReference>
<evidence type="ECO:0000256" key="2">
    <source>
        <dbReference type="ARBA" id="ARBA00022884"/>
    </source>
</evidence>
<protein>
    <recommendedName>
        <fullName evidence="5">Pseudouridine synthase</fullName>
        <ecNumber evidence="5">5.4.99.-</ecNumber>
    </recommendedName>
</protein>
<dbReference type="InterPro" id="IPR000748">
    <property type="entry name" value="PsdUridine_synth_RsuA/RluB/E/F"/>
</dbReference>
<dbReference type="GO" id="GO:0000455">
    <property type="term" value="P:enzyme-directed rRNA pseudouridine synthesis"/>
    <property type="evidence" value="ECO:0007669"/>
    <property type="project" value="UniProtKB-ARBA"/>
</dbReference>
<dbReference type="GO" id="GO:0120159">
    <property type="term" value="F:rRNA pseudouridine synthase activity"/>
    <property type="evidence" value="ECO:0007669"/>
    <property type="project" value="UniProtKB-ARBA"/>
</dbReference>
<sequence>RPAPAEPMRIQRALARAGVASRRAAEALITGGRVTVNGAVAVTGQTVDPARDAIAVDGKRIAAPPAVEWVVLNKPAGVLTTRHDEGGRETVFDLVPDVAGLTYVGRLDYMTEGVLLLTTDGDAAHWLTHPSSEVRRSYVAVVRGNAGAAAKEARRGVPLDDGLVVPIDVDASSLGKGRWEFFITITEGRNREVRRVCEALGLEVERLVRLEFGPVRLGALKPGETRPLSAAERRAIDTLVRARR</sequence>
<evidence type="ECO:0000256" key="1">
    <source>
        <dbReference type="ARBA" id="ARBA00008348"/>
    </source>
</evidence>
<dbReference type="InterPro" id="IPR020103">
    <property type="entry name" value="PsdUridine_synth_cat_dom_sf"/>
</dbReference>
<dbReference type="EC" id="5.4.99.-" evidence="5"/>
<comment type="similarity">
    <text evidence="1 5">Belongs to the pseudouridine synthase RsuA family.</text>
</comment>
<feature type="non-terminal residue" evidence="7">
    <location>
        <position position="1"/>
    </location>
</feature>
<dbReference type="InterPro" id="IPR002942">
    <property type="entry name" value="S4_RNA-bd"/>
</dbReference>
<dbReference type="Gene3D" id="3.30.70.580">
    <property type="entry name" value="Pseudouridine synthase I, catalytic domain, N-terminal subdomain"/>
    <property type="match status" value="1"/>
</dbReference>
<dbReference type="Gene3D" id="3.30.70.1560">
    <property type="entry name" value="Alpha-L RNA-binding motif"/>
    <property type="match status" value="1"/>
</dbReference>
<dbReference type="Gene3D" id="3.10.290.10">
    <property type="entry name" value="RNA-binding S4 domain"/>
    <property type="match status" value="1"/>
</dbReference>
<dbReference type="PANTHER" id="PTHR47683:SF3">
    <property type="entry name" value="RIBOSOMAL LARGE SUBUNIT PSEUDOURIDINE SYNTHASE B"/>
    <property type="match status" value="1"/>
</dbReference>
<dbReference type="NCBIfam" id="TIGR00093">
    <property type="entry name" value="pseudouridine synthase"/>
    <property type="match status" value="1"/>
</dbReference>
<dbReference type="InterPro" id="IPR050343">
    <property type="entry name" value="RsuA_PseudoU_synthase"/>
</dbReference>
<organism evidence="7">
    <name type="scientific">uncultured Gemmatimonadaceae bacterium</name>
    <dbReference type="NCBI Taxonomy" id="246130"/>
    <lineage>
        <taxon>Bacteria</taxon>
        <taxon>Pseudomonadati</taxon>
        <taxon>Gemmatimonadota</taxon>
        <taxon>Gemmatimonadia</taxon>
        <taxon>Gemmatimonadales</taxon>
        <taxon>Gemmatimonadaceae</taxon>
        <taxon>environmental samples</taxon>
    </lineage>
</organism>
<name>A0A6J4M278_9BACT</name>
<dbReference type="InterPro" id="IPR006145">
    <property type="entry name" value="PsdUridine_synth_RsuA/RluA"/>
</dbReference>
<dbReference type="SUPFAM" id="SSF55120">
    <property type="entry name" value="Pseudouridine synthase"/>
    <property type="match status" value="1"/>
</dbReference>
<evidence type="ECO:0000259" key="6">
    <source>
        <dbReference type="SMART" id="SM00363"/>
    </source>
</evidence>
<evidence type="ECO:0000313" key="7">
    <source>
        <dbReference type="EMBL" id="CAA9347836.1"/>
    </source>
</evidence>
<feature type="domain" description="RNA-binding S4" evidence="6">
    <location>
        <begin position="8"/>
        <end position="66"/>
    </location>
</feature>
<keyword evidence="3 5" id="KW-0413">Isomerase</keyword>
<gene>
    <name evidence="7" type="ORF">AVDCRST_MAG11-3333</name>
</gene>
<dbReference type="PROSITE" id="PS50889">
    <property type="entry name" value="S4"/>
    <property type="match status" value="1"/>
</dbReference>
<dbReference type="Pfam" id="PF00849">
    <property type="entry name" value="PseudoU_synth_2"/>
    <property type="match status" value="1"/>
</dbReference>
<reference evidence="7" key="1">
    <citation type="submission" date="2020-02" db="EMBL/GenBank/DDBJ databases">
        <authorList>
            <person name="Meier V. D."/>
        </authorList>
    </citation>
    <scope>NUCLEOTIDE SEQUENCE</scope>
    <source>
        <strain evidence="7">AVDCRST_MAG11</strain>
    </source>
</reference>
<evidence type="ECO:0000256" key="3">
    <source>
        <dbReference type="ARBA" id="ARBA00023235"/>
    </source>
</evidence>
<dbReference type="Pfam" id="PF01479">
    <property type="entry name" value="S4"/>
    <property type="match status" value="1"/>
</dbReference>
<dbReference type="PANTHER" id="PTHR47683">
    <property type="entry name" value="PSEUDOURIDINE SYNTHASE FAMILY PROTEIN-RELATED"/>
    <property type="match status" value="1"/>
</dbReference>